<dbReference type="OrthoDB" id="9803617at2"/>
<dbReference type="SUPFAM" id="SSF52922">
    <property type="entry name" value="TK C-terminal domain-like"/>
    <property type="match status" value="1"/>
</dbReference>
<dbReference type="AlphaFoldDB" id="A0A2G9CCD5"/>
<accession>A0A2G9CCD5</accession>
<dbReference type="InterPro" id="IPR009014">
    <property type="entry name" value="Transketo_C/PFOR_II"/>
</dbReference>
<dbReference type="GO" id="GO:0016903">
    <property type="term" value="F:oxidoreductase activity, acting on the aldehyde or oxo group of donors"/>
    <property type="evidence" value="ECO:0007669"/>
    <property type="project" value="InterPro"/>
</dbReference>
<dbReference type="InterPro" id="IPR046667">
    <property type="entry name" value="DUF6537"/>
</dbReference>
<dbReference type="EMBL" id="PEOG01000013">
    <property type="protein sequence ID" value="PIM54045.1"/>
    <property type="molecule type" value="Genomic_DNA"/>
</dbReference>
<dbReference type="Proteomes" id="UP000231501">
    <property type="component" value="Unassembled WGS sequence"/>
</dbReference>
<comment type="caution">
    <text evidence="3">The sequence shown here is derived from an EMBL/GenBank/DDBJ whole genome shotgun (WGS) entry which is preliminary data.</text>
</comment>
<feature type="domain" description="4Fe-4S ferredoxin-type" evidence="2">
    <location>
        <begin position="633"/>
        <end position="663"/>
    </location>
</feature>
<dbReference type="PROSITE" id="PS51379">
    <property type="entry name" value="4FE4S_FER_2"/>
    <property type="match status" value="1"/>
</dbReference>
<dbReference type="SUPFAM" id="SSF52518">
    <property type="entry name" value="Thiamin diphosphate-binding fold (THDP-binding)"/>
    <property type="match status" value="2"/>
</dbReference>
<dbReference type="Gene3D" id="3.40.50.970">
    <property type="match status" value="2"/>
</dbReference>
<dbReference type="InterPro" id="IPR029061">
    <property type="entry name" value="THDP-binding"/>
</dbReference>
<evidence type="ECO:0000259" key="2">
    <source>
        <dbReference type="PROSITE" id="PS51379"/>
    </source>
</evidence>
<dbReference type="NCBIfam" id="NF009588">
    <property type="entry name" value="PRK13029.1"/>
    <property type="match status" value="1"/>
</dbReference>
<dbReference type="SUPFAM" id="SSF53323">
    <property type="entry name" value="Pyruvate-ferredoxin oxidoreductase, PFOR, domain III"/>
    <property type="match status" value="1"/>
</dbReference>
<keyword evidence="1" id="KW-0560">Oxidoreductase</keyword>
<dbReference type="InterPro" id="IPR019752">
    <property type="entry name" value="Pyrv/ketoisovalerate_OxRed_cat"/>
</dbReference>
<dbReference type="PANTHER" id="PTHR48084">
    <property type="entry name" value="2-OXOGLUTARATE OXIDOREDUCTASE SUBUNIT KORB-RELATED"/>
    <property type="match status" value="1"/>
</dbReference>
<dbReference type="Pfam" id="PF01558">
    <property type="entry name" value="POR"/>
    <property type="match status" value="1"/>
</dbReference>
<dbReference type="InterPro" id="IPR017896">
    <property type="entry name" value="4Fe4S_Fe-S-bd"/>
</dbReference>
<keyword evidence="3" id="KW-0670">Pyruvate</keyword>
<dbReference type="Pfam" id="PF20169">
    <property type="entry name" value="DUF6537"/>
    <property type="match status" value="1"/>
</dbReference>
<evidence type="ECO:0000313" key="4">
    <source>
        <dbReference type="Proteomes" id="UP000231501"/>
    </source>
</evidence>
<proteinExistence type="predicted"/>
<name>A0A2G9CCD5_9BURK</name>
<keyword evidence="4" id="KW-1185">Reference proteome</keyword>
<evidence type="ECO:0000256" key="1">
    <source>
        <dbReference type="ARBA" id="ARBA00023002"/>
    </source>
</evidence>
<reference evidence="3 4" key="1">
    <citation type="submission" date="2017-11" db="EMBL/GenBank/DDBJ databases">
        <title>Draft genome sequence of Mitsuaria sp. HWN-4.</title>
        <authorList>
            <person name="Gundlapally S.R."/>
        </authorList>
    </citation>
    <scope>NUCLEOTIDE SEQUENCE [LARGE SCALE GENOMIC DNA]</scope>
    <source>
        <strain evidence="3 4">HWN-4</strain>
    </source>
</reference>
<sequence>MTEASLAAASALRPYQLSDNLAATSGQVFLTGTQALVRLLLMQKAQDERQGLKTAGFVSGYRGSPLGMVDQQLWKAKKFLDQAQVNFLPAINEDLAATACLGVQRVALDPKRTVDGVFAMWYGKGPGVDRSGDALKHGNVYGTAKQGGVLVVCGDDHGCVSSSTPHQSDLALQAWSMPLVHPGNVAEYLEFGLYGWALSRFSGAWVGFKAISEVVESGMTVDLDAVPLDFELPVEHTPPTDLHIRSVDLPSLELESRLAHKIDAVLAFAKVNSIDKHIVVSPRATLGIVTVGKAHYDFMEVLRRLDLDPNALAAAGVRVYKIGLVYPLEPTRIREFAQGLTDMLVIEEKAPVVERQIKELLYHLPDAQRPRVVGKTDEHGGAVLSALGELRPSRIMPTVADWLARLNPALDRRHLVVDFLTPCLLSNSADGVRRQPYFCSGCPHNTSTKLPEGSRALAGIGCHFMASWMERGTSGLIQMGAEGVDWAAHSRFTTEKHVFQNLGDGTYYHSGYLAIRQAIAAKANITYKILYNDAVAMTGGQPVDGQTSVPQIARQVEAEGVKRLVVVSDEIGKYDGHHGLFPAGTTFHDRSELDAVQRELREIAGVTVLIYDQTCAAEKRRRRKKGEFPDPNKRIFINESVCEGCGDCGQASNCLSVVPVETDFGRKRAIEQSSCNKDFSCVNGFCPSFVSVHGAKLKKRAGAAFGPADLAREIAAIQPPATWSWTGPFDMLVTGVGGTGVVTVGALVTMAAHLEGKQSSVLDFMGFAQKGGAVLSFVRVAPTQDLLNQVRIDTQQADVLLACDMVVGASADALATVKAGRTVILANTHELPTAAFVRNPDASLQADSLLAKMRHAVGEGAGLLASIDAQDIAQRLMGDTMPSNIVMLGACWQRGLVPVSFEALMRAIELNGVAVENNKTAFALGRLAIAAPEALRRLAGEQAGSAVQWFNFDQLDDKDGQPGLISRRKAFLTEYQDAAYASRYEALVQRVRAAESALGDAGKGLRLTKAVARYYAKLLAIKDEYEVARLYTDGRFEAALKAQFEDWDHLSFHMAPPLIAKPGADGRAKKVELGSWTFKALKALAKLKGLRGGALDLFGKTEERRIERQLIRDYEALVDELLAHLNADKLDVAIKLARLPEGIRGYGHVKLANVVTVRAQWKDLLDRFHGRAVEAPIAVVPLTKAPERVKGVAEL</sequence>
<dbReference type="InterPro" id="IPR002880">
    <property type="entry name" value="Pyrv_Fd/Flavodoxin_OxRdtase_N"/>
</dbReference>
<evidence type="ECO:0000313" key="3">
    <source>
        <dbReference type="EMBL" id="PIM54045.1"/>
    </source>
</evidence>
<dbReference type="NCBIfam" id="NF009589">
    <property type="entry name" value="PRK13030.1"/>
    <property type="match status" value="1"/>
</dbReference>
<protein>
    <submittedName>
        <fullName evidence="3">Pyruvate ferredoxin oxidoreductase</fullName>
    </submittedName>
</protein>
<dbReference type="InterPro" id="IPR002869">
    <property type="entry name" value="Pyrv_flavodox_OxRed_cen"/>
</dbReference>
<dbReference type="InterPro" id="IPR051457">
    <property type="entry name" value="2-oxoacid:Fd_oxidoreductase"/>
</dbReference>
<organism evidence="3 4">
    <name type="scientific">Roseateles chitinivorans</name>
    <dbReference type="NCBI Taxonomy" id="2917965"/>
    <lineage>
        <taxon>Bacteria</taxon>
        <taxon>Pseudomonadati</taxon>
        <taxon>Pseudomonadota</taxon>
        <taxon>Betaproteobacteria</taxon>
        <taxon>Burkholderiales</taxon>
        <taxon>Sphaerotilaceae</taxon>
        <taxon>Roseateles</taxon>
    </lineage>
</organism>
<dbReference type="RefSeq" id="WP_099860561.1">
    <property type="nucleotide sequence ID" value="NZ_PEOG01000013.1"/>
</dbReference>
<dbReference type="Gene3D" id="3.40.920.10">
    <property type="entry name" value="Pyruvate-ferredoxin oxidoreductase, PFOR, domain III"/>
    <property type="match status" value="1"/>
</dbReference>
<dbReference type="CDD" id="cd07034">
    <property type="entry name" value="TPP_PYR_PFOR_IOR-alpha_like"/>
    <property type="match status" value="1"/>
</dbReference>
<gene>
    <name evidence="3" type="ORF">CS062_06110</name>
</gene>
<dbReference type="PANTHER" id="PTHR48084:SF3">
    <property type="entry name" value="SUBUNIT OF PYRUVATE:FLAVODOXIN OXIDOREDUCTASE"/>
    <property type="match status" value="1"/>
</dbReference>